<dbReference type="Proteomes" id="UP000649617">
    <property type="component" value="Unassembled WGS sequence"/>
</dbReference>
<organism evidence="1 2">
    <name type="scientific">Symbiodinium pilosum</name>
    <name type="common">Dinoflagellate</name>
    <dbReference type="NCBI Taxonomy" id="2952"/>
    <lineage>
        <taxon>Eukaryota</taxon>
        <taxon>Sar</taxon>
        <taxon>Alveolata</taxon>
        <taxon>Dinophyceae</taxon>
        <taxon>Suessiales</taxon>
        <taxon>Symbiodiniaceae</taxon>
        <taxon>Symbiodinium</taxon>
    </lineage>
</organism>
<dbReference type="EMBL" id="CAJNIZ010001891">
    <property type="protein sequence ID" value="CAE7202237.1"/>
    <property type="molecule type" value="Genomic_DNA"/>
</dbReference>
<evidence type="ECO:0000313" key="2">
    <source>
        <dbReference type="Proteomes" id="UP000649617"/>
    </source>
</evidence>
<accession>A0A812JBC3</accession>
<dbReference type="OrthoDB" id="407714at2759"/>
<keyword evidence="2" id="KW-1185">Reference proteome</keyword>
<comment type="caution">
    <text evidence="1">The sequence shown here is derived from an EMBL/GenBank/DDBJ whole genome shotgun (WGS) entry which is preliminary data.</text>
</comment>
<dbReference type="AlphaFoldDB" id="A0A812JBC3"/>
<gene>
    <name evidence="1" type="ORF">SPIL2461_LOCUS1849</name>
</gene>
<name>A0A812JBC3_SYMPI</name>
<evidence type="ECO:0000313" key="1">
    <source>
        <dbReference type="EMBL" id="CAE7202237.1"/>
    </source>
</evidence>
<protein>
    <submittedName>
        <fullName evidence="1">Uncharacterized protein</fullName>
    </submittedName>
</protein>
<reference evidence="1" key="1">
    <citation type="submission" date="2021-02" db="EMBL/GenBank/DDBJ databases">
        <authorList>
            <person name="Dougan E. K."/>
            <person name="Rhodes N."/>
            <person name="Thang M."/>
            <person name="Chan C."/>
        </authorList>
    </citation>
    <scope>NUCLEOTIDE SEQUENCE</scope>
</reference>
<proteinExistence type="predicted"/>
<sequence length="138" mass="15487">MAQLHKRVFEKDKLLPFMQKVLALKEAGQPAVVKEELMVQPNTWWGVKGGYKLEFIILYLETSTDFQQALPQETQQNIAEGSKGLFVNYPIYSTTGNNGDTDPLGLTPAQVNLLAAQGEYSVMQNRQMFESFLSEVAV</sequence>